<feature type="transmembrane region" description="Helical" evidence="2">
    <location>
        <begin position="180"/>
        <end position="199"/>
    </location>
</feature>
<keyword evidence="2" id="KW-1133">Transmembrane helix</keyword>
<reference evidence="4 5" key="1">
    <citation type="submission" date="2023-02" db="EMBL/GenBank/DDBJ databases">
        <title>Defining the Infant Male Urobiome and Moving Towards Mechanisms in Urobiome Research.</title>
        <authorList>
            <person name="Reasoner S."/>
            <person name="Flores V."/>
            <person name="Van Horn G."/>
            <person name="Morales G."/>
            <person name="Peard L."/>
            <person name="Abelson B."/>
            <person name="Manuel C."/>
            <person name="Lee J."/>
            <person name="Baker B."/>
            <person name="Williams T."/>
            <person name="Schmitz J."/>
            <person name="Clayton D."/>
            <person name="Hadjifrangiskou M."/>
        </authorList>
    </citation>
    <scope>NUCLEOTIDE SEQUENCE [LARGE SCALE GENOMIC DNA]</scope>
    <source>
        <strain evidence="4 5">AS1053</strain>
    </source>
</reference>
<evidence type="ECO:0000259" key="3">
    <source>
        <dbReference type="Pfam" id="PF14016"/>
    </source>
</evidence>
<feature type="domain" description="DUF4232" evidence="3">
    <location>
        <begin position="331"/>
        <end position="470"/>
    </location>
</feature>
<feature type="transmembrane region" description="Helical" evidence="2">
    <location>
        <begin position="21"/>
        <end position="41"/>
    </location>
</feature>
<feature type="compositionally biased region" description="Pro residues" evidence="1">
    <location>
        <begin position="311"/>
        <end position="323"/>
    </location>
</feature>
<keyword evidence="5" id="KW-1185">Reference proteome</keyword>
<evidence type="ECO:0000256" key="2">
    <source>
        <dbReference type="SAM" id="Phobius"/>
    </source>
</evidence>
<feature type="transmembrane region" description="Helical" evidence="2">
    <location>
        <begin position="205"/>
        <end position="224"/>
    </location>
</feature>
<dbReference type="EMBL" id="JARBHI010000026">
    <property type="protein sequence ID" value="MDE1657141.1"/>
    <property type="molecule type" value="Genomic_DNA"/>
</dbReference>
<feature type="transmembrane region" description="Helical" evidence="2">
    <location>
        <begin position="146"/>
        <end position="168"/>
    </location>
</feature>
<feature type="region of interest" description="Disordered" evidence="1">
    <location>
        <begin position="285"/>
        <end position="334"/>
    </location>
</feature>
<proteinExistence type="predicted"/>
<dbReference type="Pfam" id="PF14016">
    <property type="entry name" value="DUF4232"/>
    <property type="match status" value="1"/>
</dbReference>
<gene>
    <name evidence="4" type="ORF">PWJ81_08675</name>
</gene>
<dbReference type="Proteomes" id="UP001219297">
    <property type="component" value="Unassembled WGS sequence"/>
</dbReference>
<evidence type="ECO:0000313" key="5">
    <source>
        <dbReference type="Proteomes" id="UP001219297"/>
    </source>
</evidence>
<comment type="caution">
    <text evidence="4">The sequence shown here is derived from an EMBL/GenBank/DDBJ whole genome shotgun (WGS) entry which is preliminary data.</text>
</comment>
<keyword evidence="2" id="KW-0472">Membrane</keyword>
<feature type="transmembrane region" description="Helical" evidence="2">
    <location>
        <begin position="245"/>
        <end position="268"/>
    </location>
</feature>
<accession>A0ABT5V8I0</accession>
<sequence length="471" mass="48831">MIDNAPAPPQLATPERPLQRARGVGAVAVLVLSWVVVVWTVRQSLLLNSYGDGAWCMGSATRRCRVAPFPWDYLLIIIAGIAVGVGAWITLGRSLPRTSSKLGGARGPRKRVRYLAMAVEALGALAVVAVAIIGSLGALLSGMPEIAVAGVGLLGFGTGMLFSLTLAVGTDACRAAWMNGGAVAVGGAVTGVLMAPSMISAGPLGLLIVAIVPYVVMLGALACARENCRIEVGKTTGNAGGSPVFLLKLTLGVTAAAVVFSALGWWLLPPPADRTFVKEEPATFPRESVDLPDGSGVSAPQTTPTERGLPTPEPSPASTPDPRPSAISAQCTSAQVDVKRGPVDAALGTRRVLITLTNRGAYACSVRGMTGIWLSDAGGKADSLPNNELTTIELTGADQGAYERGVELPPGEKATMELVWRVNNSGIVGEQQGLGLQLRPDGEVIPVPTREGEEVWFDGDTTIPLQVGPWR</sequence>
<name>A0ABT5V8I0_9ACTO</name>
<keyword evidence="2" id="KW-0812">Transmembrane</keyword>
<feature type="transmembrane region" description="Helical" evidence="2">
    <location>
        <begin position="112"/>
        <end position="140"/>
    </location>
</feature>
<organism evidence="4 5">
    <name type="scientific">Actinotignum sanguinis</name>
    <dbReference type="NCBI Taxonomy" id="1445614"/>
    <lineage>
        <taxon>Bacteria</taxon>
        <taxon>Bacillati</taxon>
        <taxon>Actinomycetota</taxon>
        <taxon>Actinomycetes</taxon>
        <taxon>Actinomycetales</taxon>
        <taxon>Actinomycetaceae</taxon>
        <taxon>Actinotignum</taxon>
    </lineage>
</organism>
<evidence type="ECO:0000313" key="4">
    <source>
        <dbReference type="EMBL" id="MDE1657141.1"/>
    </source>
</evidence>
<protein>
    <submittedName>
        <fullName evidence="4">DUF4232 domain-containing protein</fullName>
    </submittedName>
</protein>
<evidence type="ECO:0000256" key="1">
    <source>
        <dbReference type="SAM" id="MobiDB-lite"/>
    </source>
</evidence>
<dbReference type="InterPro" id="IPR025326">
    <property type="entry name" value="DUF4232"/>
</dbReference>
<feature type="transmembrane region" description="Helical" evidence="2">
    <location>
        <begin position="73"/>
        <end position="91"/>
    </location>
</feature>